<accession>A0ABX1RP22</accession>
<evidence type="ECO:0000313" key="3">
    <source>
        <dbReference type="Proteomes" id="UP001296706"/>
    </source>
</evidence>
<dbReference type="EMBL" id="JAAXKY010000122">
    <property type="protein sequence ID" value="NMH80936.1"/>
    <property type="molecule type" value="Genomic_DNA"/>
</dbReference>
<dbReference type="RefSeq" id="WP_169398982.1">
    <property type="nucleotide sequence ID" value="NZ_BAAAJH010000049.1"/>
</dbReference>
<feature type="domain" description="Alginate lyase 2" evidence="1">
    <location>
        <begin position="101"/>
        <end position="308"/>
    </location>
</feature>
<dbReference type="GO" id="GO:0016829">
    <property type="term" value="F:lyase activity"/>
    <property type="evidence" value="ECO:0007669"/>
    <property type="project" value="UniProtKB-KW"/>
</dbReference>
<reference evidence="2 3" key="1">
    <citation type="submission" date="2020-04" db="EMBL/GenBank/DDBJ databases">
        <authorList>
            <person name="Klaysubun C."/>
            <person name="Duangmal K."/>
            <person name="Lipun K."/>
        </authorList>
    </citation>
    <scope>NUCLEOTIDE SEQUENCE [LARGE SCALE GENOMIC DNA]</scope>
    <source>
        <strain evidence="2 3">JCM 11839</strain>
    </source>
</reference>
<dbReference type="Gene3D" id="2.60.120.200">
    <property type="match status" value="1"/>
</dbReference>
<comment type="caution">
    <text evidence="2">The sequence shown here is derived from an EMBL/GenBank/DDBJ whole genome shotgun (WGS) entry which is preliminary data.</text>
</comment>
<evidence type="ECO:0000313" key="2">
    <source>
        <dbReference type="EMBL" id="NMH80936.1"/>
    </source>
</evidence>
<protein>
    <submittedName>
        <fullName evidence="2">Polysaccharide lyase family 7 protein</fullName>
    </submittedName>
</protein>
<dbReference type="SUPFAM" id="SSF49899">
    <property type="entry name" value="Concanavalin A-like lectins/glucanases"/>
    <property type="match status" value="1"/>
</dbReference>
<dbReference type="Proteomes" id="UP001296706">
    <property type="component" value="Unassembled WGS sequence"/>
</dbReference>
<keyword evidence="2" id="KW-0456">Lyase</keyword>
<dbReference type="InterPro" id="IPR013320">
    <property type="entry name" value="ConA-like_dom_sf"/>
</dbReference>
<organism evidence="2 3">
    <name type="scientific">Pseudonocardia xinjiangensis</name>
    <dbReference type="NCBI Taxonomy" id="75289"/>
    <lineage>
        <taxon>Bacteria</taxon>
        <taxon>Bacillati</taxon>
        <taxon>Actinomycetota</taxon>
        <taxon>Actinomycetes</taxon>
        <taxon>Pseudonocardiales</taxon>
        <taxon>Pseudonocardiaceae</taxon>
        <taxon>Pseudonocardia</taxon>
    </lineage>
</organism>
<dbReference type="InterPro" id="IPR014895">
    <property type="entry name" value="Alginate_lyase_2"/>
</dbReference>
<name>A0ABX1RP22_9PSEU</name>
<evidence type="ECO:0000259" key="1">
    <source>
        <dbReference type="Pfam" id="PF08787"/>
    </source>
</evidence>
<proteinExistence type="predicted"/>
<sequence length="309" mass="33327">MNVEQVIARVMPALAALTLVVVPVTVPTTGCAGPPALPPAGWFTNPTTTPPPAPVVVPPVVLPAIPLVVLPAVPLVVLPAPAPAPQAPAYPVRGRYPGEVLDLSNWYLTLPTGEERDPDDIYQPRLTTYLGSHFYPNSTGDGVVFRANAGGVTTSGSSYPRSELREMTGDRKAGWSNRSGTHTLCVRQAVTRLPQVRPHLVAAQIHDAHDDVMLVRLEGERLLVEYQDGDREVVIDPAYRLGTPYDLRIVAAGSRVQVYYNGRLRAEIPESGSGWYFKAGSYLQSNPDKGDDPDAVGEVVIYSLQVTHT</sequence>
<keyword evidence="3" id="KW-1185">Reference proteome</keyword>
<dbReference type="Pfam" id="PF08787">
    <property type="entry name" value="Alginate_lyase2"/>
    <property type="match status" value="1"/>
</dbReference>
<gene>
    <name evidence="2" type="ORF">HF577_28070</name>
</gene>